<dbReference type="PROSITE" id="PS50082">
    <property type="entry name" value="WD_REPEATS_2"/>
    <property type="match status" value="1"/>
</dbReference>
<dbReference type="InterPro" id="IPR001680">
    <property type="entry name" value="WD40_rpt"/>
</dbReference>
<keyword evidence="1" id="KW-0853">WD repeat</keyword>
<dbReference type="Proteomes" id="UP000683925">
    <property type="component" value="Unassembled WGS sequence"/>
</dbReference>
<dbReference type="AlphaFoldDB" id="A0A8S1UIW9"/>
<evidence type="ECO:0000256" key="1">
    <source>
        <dbReference type="PROSITE-ProRule" id="PRU00221"/>
    </source>
</evidence>
<dbReference type="GO" id="GO:0097361">
    <property type="term" value="C:cytosolic [4Fe-4S] assembly targeting complex"/>
    <property type="evidence" value="ECO:0007669"/>
    <property type="project" value="TreeGrafter"/>
</dbReference>
<feature type="repeat" description="WD" evidence="1">
    <location>
        <begin position="281"/>
        <end position="322"/>
    </location>
</feature>
<dbReference type="GO" id="GO:0016226">
    <property type="term" value="P:iron-sulfur cluster assembly"/>
    <property type="evidence" value="ECO:0007669"/>
    <property type="project" value="TreeGrafter"/>
</dbReference>
<name>A0A8S1UIW9_PAROT</name>
<evidence type="ECO:0008006" key="5">
    <source>
        <dbReference type="Google" id="ProtNLM"/>
    </source>
</evidence>
<proteinExistence type="predicted"/>
<evidence type="ECO:0000313" key="4">
    <source>
        <dbReference type="Proteomes" id="UP000683925"/>
    </source>
</evidence>
<dbReference type="OMA" id="MRIFEKW"/>
<reference evidence="3" key="1">
    <citation type="submission" date="2021-01" db="EMBL/GenBank/DDBJ databases">
        <authorList>
            <consortium name="Genoscope - CEA"/>
            <person name="William W."/>
        </authorList>
    </citation>
    <scope>NUCLEOTIDE SEQUENCE</scope>
</reference>
<feature type="coiled-coil region" evidence="2">
    <location>
        <begin position="143"/>
        <end position="170"/>
    </location>
</feature>
<keyword evidence="4" id="KW-1185">Reference proteome</keyword>
<accession>A0A8S1UIW9</accession>
<dbReference type="OrthoDB" id="7832001at2759"/>
<dbReference type="SMART" id="SM00320">
    <property type="entry name" value="WD40"/>
    <property type="match status" value="3"/>
</dbReference>
<keyword evidence="2" id="KW-0175">Coiled coil</keyword>
<gene>
    <name evidence="3" type="ORF">POCTA_138.1.T0440184</name>
</gene>
<evidence type="ECO:0000256" key="2">
    <source>
        <dbReference type="SAM" id="Coils"/>
    </source>
</evidence>
<dbReference type="PANTHER" id="PTHR19920:SF0">
    <property type="entry name" value="CYTOSOLIC IRON-SULFUR PROTEIN ASSEMBLY PROTEIN CIAO1-RELATED"/>
    <property type="match status" value="1"/>
</dbReference>
<comment type="caution">
    <text evidence="3">The sequence shown here is derived from an EMBL/GenBank/DDBJ whole genome shotgun (WGS) entry which is preliminary data.</text>
</comment>
<protein>
    <recommendedName>
        <fullName evidence="5">WD40-repeat-containing domain</fullName>
    </recommendedName>
</protein>
<organism evidence="3 4">
    <name type="scientific">Paramecium octaurelia</name>
    <dbReference type="NCBI Taxonomy" id="43137"/>
    <lineage>
        <taxon>Eukaryota</taxon>
        <taxon>Sar</taxon>
        <taxon>Alveolata</taxon>
        <taxon>Ciliophora</taxon>
        <taxon>Intramacronucleata</taxon>
        <taxon>Oligohymenophorea</taxon>
        <taxon>Peniculida</taxon>
        <taxon>Parameciidae</taxon>
        <taxon>Paramecium</taxon>
    </lineage>
</organism>
<sequence length="527" mass="62305">MLTNFQTRVPQEFCLQHVNQRTEFFLFQEDEQKVNYYCIFCINENTQLHGKVESIQRVAYEIESKLRIEFYPVLAQLSRQNKEIIKFQNDMMRIFEKWKKYIQELQEKCKLYDFEEQAKLLYLGQNNPNSPEKQQKNILLKIQAEKESQVLKLQKEIEQIKISLIKFKQENTIKMGLNQNQYEFYKLIGEAEQQQYPCGIQISKNYMMASSEQEVKIWQLLKSDIDNTIQIKEIECFNYHKGRILCSVYSKKIHWFATSGCDGEIFCSKLVDNKWVTVNSKQFHRFSVYTLVLNNKEDQLFSGGFEGKVGIWNINLEENTITFSKELSESQCSIYSLCINPSDTCLVLSNLDQTLVLWTKNSLTQQYEYSDKLSITNTGYRSNFINEDSLVVQYSQKDVTGVFNIKNKKIIERKDLELELYDAEVDGDYLFPTIYNSQKQVIIQKYGKYVYVIQQLQNEKLQIIQTIDCQDNFNYGNLSEDGNILVIWDYCSKKFKIYSIQMHTYNSIFKNSEYTSLQNTKVSKSQD</sequence>
<dbReference type="EMBL" id="CAJJDP010000044">
    <property type="protein sequence ID" value="CAD8164093.1"/>
    <property type="molecule type" value="Genomic_DNA"/>
</dbReference>
<dbReference type="PANTHER" id="PTHR19920">
    <property type="entry name" value="WD40 PROTEIN CIAO1"/>
    <property type="match status" value="1"/>
</dbReference>
<evidence type="ECO:0000313" key="3">
    <source>
        <dbReference type="EMBL" id="CAD8164093.1"/>
    </source>
</evidence>